<evidence type="ECO:0000313" key="4">
    <source>
        <dbReference type="Proteomes" id="UP001175147"/>
    </source>
</evidence>
<feature type="domain" description="DUF4234" evidence="2">
    <location>
        <begin position="8"/>
        <end position="70"/>
    </location>
</feature>
<comment type="caution">
    <text evidence="3">The sequence shown here is derived from an EMBL/GenBank/DDBJ whole genome shotgun (WGS) entry which is preliminary data.</text>
</comment>
<dbReference type="Proteomes" id="UP001175147">
    <property type="component" value="Unassembled WGS sequence"/>
</dbReference>
<reference evidence="3" key="1">
    <citation type="submission" date="2023-07" db="EMBL/GenBank/DDBJ databases">
        <title>Mucosal microbiota of week-old chicken and adult hens.</title>
        <authorList>
            <person name="Volf J."/>
            <person name="Karasova D."/>
            <person name="Crhanova M."/>
            <person name="Faldynova M."/>
            <person name="Prikrylova H."/>
            <person name="Zeman M."/>
            <person name="Babak V."/>
            <person name="Rajova J."/>
            <person name="Rychlik I."/>
        </authorList>
    </citation>
    <scope>NUCLEOTIDE SEQUENCE</scope>
    <source>
        <strain evidence="3">ET902</strain>
    </source>
</reference>
<feature type="transmembrane region" description="Helical" evidence="1">
    <location>
        <begin position="48"/>
        <end position="66"/>
    </location>
</feature>
<feature type="transmembrane region" description="Helical" evidence="1">
    <location>
        <begin position="87"/>
        <end position="107"/>
    </location>
</feature>
<keyword evidence="1" id="KW-1133">Transmembrane helix</keyword>
<evidence type="ECO:0000256" key="1">
    <source>
        <dbReference type="SAM" id="Phobius"/>
    </source>
</evidence>
<dbReference type="EMBL" id="JAUPBM010000130">
    <property type="protein sequence ID" value="MDO7021036.1"/>
    <property type="molecule type" value="Genomic_DNA"/>
</dbReference>
<evidence type="ECO:0000313" key="3">
    <source>
        <dbReference type="EMBL" id="MDO7021036.1"/>
    </source>
</evidence>
<evidence type="ECO:0000259" key="2">
    <source>
        <dbReference type="Pfam" id="PF14018"/>
    </source>
</evidence>
<gene>
    <name evidence="3" type="ORF">Q5M86_09640</name>
</gene>
<proteinExistence type="predicted"/>
<sequence length="125" mass="14467">MQKFQKKSLLTISLLSLVTCGIYMLYWIYTTSKDVNSYMEEEYFNPSLALILSLVTCGLFTVYWFYKYGTIVFNDMSKKANLDSYGESAAVLAILLFVPFGYIYSIVALQSKLNIIYDNYNNEEE</sequence>
<dbReference type="RefSeq" id="WP_304385818.1">
    <property type="nucleotide sequence ID" value="NZ_JAUPBL010000084.1"/>
</dbReference>
<feature type="transmembrane region" description="Helical" evidence="1">
    <location>
        <begin position="9"/>
        <end position="28"/>
    </location>
</feature>
<protein>
    <submittedName>
        <fullName evidence="3">DUF4234 domain-containing protein</fullName>
    </submittedName>
</protein>
<keyword evidence="1" id="KW-0472">Membrane</keyword>
<keyword evidence="4" id="KW-1185">Reference proteome</keyword>
<dbReference type="Pfam" id="PF14018">
    <property type="entry name" value="DUF4234"/>
    <property type="match status" value="1"/>
</dbReference>
<name>A0ABT8YYS5_9SPIR</name>
<organism evidence="3 4">
    <name type="scientific">Brachyspira innocens</name>
    <dbReference type="NCBI Taxonomy" id="13264"/>
    <lineage>
        <taxon>Bacteria</taxon>
        <taxon>Pseudomonadati</taxon>
        <taxon>Spirochaetota</taxon>
        <taxon>Spirochaetia</taxon>
        <taxon>Brachyspirales</taxon>
        <taxon>Brachyspiraceae</taxon>
        <taxon>Brachyspira</taxon>
    </lineage>
</organism>
<keyword evidence="1" id="KW-0812">Transmembrane</keyword>
<accession>A0ABT8YYS5</accession>
<dbReference type="InterPro" id="IPR025328">
    <property type="entry name" value="DUF4234"/>
</dbReference>